<dbReference type="OrthoDB" id="116151at2"/>
<dbReference type="Gene3D" id="3.40.630.30">
    <property type="match status" value="1"/>
</dbReference>
<evidence type="ECO:0000256" key="1">
    <source>
        <dbReference type="SAM" id="MobiDB-lite"/>
    </source>
</evidence>
<reference evidence="3 4" key="1">
    <citation type="submission" date="2018-12" db="EMBL/GenBank/DDBJ databases">
        <title>Hymenobacter gummosus sp. nov., isolated from a spring.</title>
        <authorList>
            <person name="Nie L."/>
        </authorList>
    </citation>
    <scope>NUCLEOTIDE SEQUENCE [LARGE SCALE GENOMIC DNA]</scope>
    <source>
        <strain evidence="3 4">KCTC 52166</strain>
    </source>
</reference>
<feature type="region of interest" description="Disordered" evidence="1">
    <location>
        <begin position="1"/>
        <end position="79"/>
    </location>
</feature>
<accession>A0A431U2F6</accession>
<dbReference type="SUPFAM" id="SSF55729">
    <property type="entry name" value="Acyl-CoA N-acyltransferases (Nat)"/>
    <property type="match status" value="1"/>
</dbReference>
<dbReference type="AlphaFoldDB" id="A0A431U2F6"/>
<protein>
    <submittedName>
        <fullName evidence="3">GNAT family N-acetyltransferase</fullName>
    </submittedName>
</protein>
<proteinExistence type="predicted"/>
<organism evidence="3 4">
    <name type="scientific">Hymenobacter gummosus</name>
    <dbReference type="NCBI Taxonomy" id="1776032"/>
    <lineage>
        <taxon>Bacteria</taxon>
        <taxon>Pseudomonadati</taxon>
        <taxon>Bacteroidota</taxon>
        <taxon>Cytophagia</taxon>
        <taxon>Cytophagales</taxon>
        <taxon>Hymenobacteraceae</taxon>
        <taxon>Hymenobacter</taxon>
    </lineage>
</organism>
<evidence type="ECO:0000259" key="2">
    <source>
        <dbReference type="Pfam" id="PF13480"/>
    </source>
</evidence>
<evidence type="ECO:0000313" key="3">
    <source>
        <dbReference type="EMBL" id="RTQ49531.1"/>
    </source>
</evidence>
<dbReference type="Proteomes" id="UP000282184">
    <property type="component" value="Unassembled WGS sequence"/>
</dbReference>
<keyword evidence="3" id="KW-0808">Transferase</keyword>
<sequence length="465" mass="51646">MERCDRSRCHRGQRRSEAAGQRAVCQSERRSGRLSGRQYRQREWGSSGPAGHHCSPPAWEKSSRCRPPRRFGSAPNRTEKPPAPGGFFCACPGPRRCSANRRSAELTCSSRIVAEVVPVKVRTIILRGATRAASSPYAADDAPRANLHPVPLRYLAHSFIDRAAWDDCVRAAEQVVPYAQSGWLDATNAGPFDAVVEPDPSNGGYRSILPVPTQRRLWGREALQPPFTQQLGLLTTAGSQHREVGEYLAPLKGEYARLHLQLNDATPVPAAVPTGWQLTERRTYHLPLAADYEAIRAGYCADYRRRLRQLGERANISIQEVAGADALVRLFQREKGGEVGGMKQEYYQRLQRLSEWLHGQGQSLLLHAHATDTAELLAGALFVRYRGRLVYLFAAATPAGKKAAAPLLLLDEAIRCHAATPGLVLDFEGGMIPSIARFFANFGARPVPYYTLTQTTRPWYLTWMR</sequence>
<name>A0A431U2F6_9BACT</name>
<dbReference type="EMBL" id="RXOF01000006">
    <property type="protein sequence ID" value="RTQ49531.1"/>
    <property type="molecule type" value="Genomic_DNA"/>
</dbReference>
<dbReference type="InterPro" id="IPR038740">
    <property type="entry name" value="BioF2-like_GNAT_dom"/>
</dbReference>
<dbReference type="GO" id="GO:0016740">
    <property type="term" value="F:transferase activity"/>
    <property type="evidence" value="ECO:0007669"/>
    <property type="project" value="UniProtKB-KW"/>
</dbReference>
<dbReference type="Pfam" id="PF13480">
    <property type="entry name" value="Acetyltransf_6"/>
    <property type="match status" value="1"/>
</dbReference>
<evidence type="ECO:0000313" key="4">
    <source>
        <dbReference type="Proteomes" id="UP000282184"/>
    </source>
</evidence>
<feature type="domain" description="BioF2-like acetyltransferase" evidence="2">
    <location>
        <begin position="302"/>
        <end position="427"/>
    </location>
</feature>
<gene>
    <name evidence="3" type="ORF">EJV47_11940</name>
</gene>
<dbReference type="InterPro" id="IPR016181">
    <property type="entry name" value="Acyl_CoA_acyltransferase"/>
</dbReference>
<comment type="caution">
    <text evidence="3">The sequence shown here is derived from an EMBL/GenBank/DDBJ whole genome shotgun (WGS) entry which is preliminary data.</text>
</comment>
<keyword evidence="4" id="KW-1185">Reference proteome</keyword>